<proteinExistence type="predicted"/>
<comment type="caution">
    <text evidence="2">The sequence shown here is derived from an EMBL/GenBank/DDBJ whole genome shotgun (WGS) entry which is preliminary data.</text>
</comment>
<organism evidence="2">
    <name type="scientific">Tanacetum cinerariifolium</name>
    <name type="common">Dalmatian daisy</name>
    <name type="synonym">Chrysanthemum cinerariifolium</name>
    <dbReference type="NCBI Taxonomy" id="118510"/>
    <lineage>
        <taxon>Eukaryota</taxon>
        <taxon>Viridiplantae</taxon>
        <taxon>Streptophyta</taxon>
        <taxon>Embryophyta</taxon>
        <taxon>Tracheophyta</taxon>
        <taxon>Spermatophyta</taxon>
        <taxon>Magnoliopsida</taxon>
        <taxon>eudicotyledons</taxon>
        <taxon>Gunneridae</taxon>
        <taxon>Pentapetalae</taxon>
        <taxon>asterids</taxon>
        <taxon>campanulids</taxon>
        <taxon>Asterales</taxon>
        <taxon>Asteraceae</taxon>
        <taxon>Asteroideae</taxon>
        <taxon>Anthemideae</taxon>
        <taxon>Anthemidinae</taxon>
        <taxon>Tanacetum</taxon>
    </lineage>
</organism>
<accession>A0A6L2J7U9</accession>
<evidence type="ECO:0000313" key="2">
    <source>
        <dbReference type="EMBL" id="GEU33098.1"/>
    </source>
</evidence>
<protein>
    <submittedName>
        <fullName evidence="2">Uncharacterized protein</fullName>
    </submittedName>
</protein>
<feature type="compositionally biased region" description="Polar residues" evidence="1">
    <location>
        <begin position="82"/>
        <end position="91"/>
    </location>
</feature>
<dbReference type="AlphaFoldDB" id="A0A6L2J7U9"/>
<reference evidence="2" key="1">
    <citation type="journal article" date="2019" name="Sci. Rep.">
        <title>Draft genome of Tanacetum cinerariifolium, the natural source of mosquito coil.</title>
        <authorList>
            <person name="Yamashiro T."/>
            <person name="Shiraishi A."/>
            <person name="Satake H."/>
            <person name="Nakayama K."/>
        </authorList>
    </citation>
    <scope>NUCLEOTIDE SEQUENCE</scope>
</reference>
<dbReference type="EMBL" id="BKCJ010000427">
    <property type="protein sequence ID" value="GEU33098.1"/>
    <property type="molecule type" value="Genomic_DNA"/>
</dbReference>
<name>A0A6L2J7U9_TANCI</name>
<sequence length="130" mass="14170">MEGNTIKSGCRGWRETLCIAQCFERRLKDDTSANIVRDSPSPTDAEIVVASKKTNNGGDTELMQIDEEQGKDVDEQVNLKENTNEIDQGQAGSDPGITFESQPSPEQVVIDEDQARPDPGESLEPLIGPP</sequence>
<gene>
    <name evidence="2" type="ORF">Tci_005076</name>
</gene>
<evidence type="ECO:0000256" key="1">
    <source>
        <dbReference type="SAM" id="MobiDB-lite"/>
    </source>
</evidence>
<feature type="region of interest" description="Disordered" evidence="1">
    <location>
        <begin position="82"/>
        <end position="130"/>
    </location>
</feature>